<keyword evidence="1" id="KW-0472">Membrane</keyword>
<dbReference type="RefSeq" id="WP_132970807.1">
    <property type="nucleotide sequence ID" value="NZ_SMFX01000001.1"/>
</dbReference>
<proteinExistence type="predicted"/>
<dbReference type="EMBL" id="SMFX01000001">
    <property type="protein sequence ID" value="TCK16877.1"/>
    <property type="molecule type" value="Genomic_DNA"/>
</dbReference>
<evidence type="ECO:0000256" key="1">
    <source>
        <dbReference type="SAM" id="Phobius"/>
    </source>
</evidence>
<dbReference type="AlphaFoldDB" id="A0A4R1H592"/>
<gene>
    <name evidence="2" type="ORF">DFR30_0096</name>
</gene>
<accession>A0A4R1H592</accession>
<evidence type="ECO:0000313" key="3">
    <source>
        <dbReference type="Proteomes" id="UP000295707"/>
    </source>
</evidence>
<dbReference type="OrthoDB" id="6183358at2"/>
<reference evidence="2 3" key="1">
    <citation type="submission" date="2019-03" db="EMBL/GenBank/DDBJ databases">
        <title>Genomic Encyclopedia of Type Strains, Phase IV (KMG-IV): sequencing the most valuable type-strain genomes for metagenomic binning, comparative biology and taxonomic classification.</title>
        <authorList>
            <person name="Goeker M."/>
        </authorList>
    </citation>
    <scope>NUCLEOTIDE SEQUENCE [LARGE SCALE GENOMIC DNA]</scope>
    <source>
        <strain evidence="2 3">DSM 19610</strain>
    </source>
</reference>
<feature type="transmembrane region" description="Helical" evidence="1">
    <location>
        <begin position="12"/>
        <end position="33"/>
    </location>
</feature>
<dbReference type="InterPro" id="IPR012902">
    <property type="entry name" value="N_methyl_site"/>
</dbReference>
<organism evidence="2 3">
    <name type="scientific">Thiogranum longum</name>
    <dbReference type="NCBI Taxonomy" id="1537524"/>
    <lineage>
        <taxon>Bacteria</taxon>
        <taxon>Pseudomonadati</taxon>
        <taxon>Pseudomonadota</taxon>
        <taxon>Gammaproteobacteria</taxon>
        <taxon>Chromatiales</taxon>
        <taxon>Ectothiorhodospiraceae</taxon>
        <taxon>Thiogranum</taxon>
    </lineage>
</organism>
<evidence type="ECO:0000313" key="2">
    <source>
        <dbReference type="EMBL" id="TCK16877.1"/>
    </source>
</evidence>
<dbReference type="SUPFAM" id="SSF54523">
    <property type="entry name" value="Pili subunits"/>
    <property type="match status" value="1"/>
</dbReference>
<dbReference type="Proteomes" id="UP000295707">
    <property type="component" value="Unassembled WGS sequence"/>
</dbReference>
<dbReference type="NCBIfam" id="TIGR02532">
    <property type="entry name" value="IV_pilin_GFxxxE"/>
    <property type="match status" value="1"/>
</dbReference>
<keyword evidence="3" id="KW-1185">Reference proteome</keyword>
<keyword evidence="1" id="KW-1133">Transmembrane helix</keyword>
<sequence length="176" mass="19520">MKVCSKHDGFTLLEMVVTIATLSLLAMLLTPYLSLSVQAYNENALESNVLGELRYATERITRELREIRRNPSSLSDYEVSTPLVVGSISFVRNDGETVTIEDASPQLNMRYASVAANAAFPLSNSLQLLTFNYLRNDEVTPATGSSDLAYIEFEIQLSSNGKTYSQRSRVSLRAQP</sequence>
<protein>
    <submittedName>
        <fullName evidence="2">Prepilin-type N-terminal cleavage/methylation domain-containing protein</fullName>
    </submittedName>
</protein>
<keyword evidence="1" id="KW-0812">Transmembrane</keyword>
<comment type="caution">
    <text evidence="2">The sequence shown here is derived from an EMBL/GenBank/DDBJ whole genome shotgun (WGS) entry which is preliminary data.</text>
</comment>
<dbReference type="InterPro" id="IPR045584">
    <property type="entry name" value="Pilin-like"/>
</dbReference>
<name>A0A4R1H592_9GAMM</name>